<evidence type="ECO:0000313" key="5">
    <source>
        <dbReference type="Proteomes" id="UP001549749"/>
    </source>
</evidence>
<evidence type="ECO:0000313" key="4">
    <source>
        <dbReference type="EMBL" id="MET6997774.1"/>
    </source>
</evidence>
<dbReference type="EMBL" id="JBEXAC010000001">
    <property type="protein sequence ID" value="MET6997774.1"/>
    <property type="molecule type" value="Genomic_DNA"/>
</dbReference>
<name>A0ABV2T6J4_9BACT</name>
<keyword evidence="1" id="KW-1133">Transmembrane helix</keyword>
<dbReference type="RefSeq" id="WP_354660409.1">
    <property type="nucleotide sequence ID" value="NZ_JBEXAC010000001.1"/>
</dbReference>
<accession>A0ABV2T6J4</accession>
<dbReference type="Pfam" id="PF16344">
    <property type="entry name" value="FecR_C"/>
    <property type="match status" value="1"/>
</dbReference>
<reference evidence="4 5" key="1">
    <citation type="submission" date="2024-06" db="EMBL/GenBank/DDBJ databases">
        <title>Chitinophaga defluvii sp. nov., isolated from municipal sewage.</title>
        <authorList>
            <person name="Zhang L."/>
        </authorList>
    </citation>
    <scope>NUCLEOTIDE SEQUENCE [LARGE SCALE GENOMIC DNA]</scope>
    <source>
        <strain evidence="4 5">H8</strain>
    </source>
</reference>
<comment type="caution">
    <text evidence="4">The sequence shown here is derived from an EMBL/GenBank/DDBJ whole genome shotgun (WGS) entry which is preliminary data.</text>
</comment>
<keyword evidence="5" id="KW-1185">Reference proteome</keyword>
<dbReference type="InterPro" id="IPR012373">
    <property type="entry name" value="Ferrdict_sens_TM"/>
</dbReference>
<feature type="domain" description="Protein FecR C-terminal" evidence="3">
    <location>
        <begin position="337"/>
        <end position="403"/>
    </location>
</feature>
<evidence type="ECO:0000259" key="3">
    <source>
        <dbReference type="Pfam" id="PF16344"/>
    </source>
</evidence>
<sequence length="405" mass="44755">MGIRLSRLTYYKDDAFIMNQEEAKHRYEVLAEKWLKGTITPEEAREYADWYNTSQDAPVDIPASFAASEAAHEQRMLRQMEERIGMHTPIVPLVQKYRRLWWGAAALLVLAAGSYFWLQQQAAPATAPGNDEIALQYDVPPGTNKAVLTLSNGRQIILDSAANGTLALQGNASIVKQDDGSLTYLDTPGNNTHEVLYNTMSIPKGGQYQLTLPDGSRVWLNAASTLKYPTSFTGKERSVELTGEGYFEIAPDAHQPFLVKAGSLQVKVLGTSFNVMAYADEKSINTTLLSGAVKVLQGTQEKTLTPGQQATVDNQTGLVTINETEAEQAIAWKDGMFRFSSSNMAMVLRQVSRWYDIEVVYQGKVPQGHITGKVPRSMKLSGVLRVLELSGVHCKLEKNKLIILP</sequence>
<dbReference type="Gene3D" id="3.55.50.30">
    <property type="match status" value="1"/>
</dbReference>
<keyword evidence="1" id="KW-0472">Membrane</keyword>
<feature type="domain" description="FecR protein" evidence="2">
    <location>
        <begin position="199"/>
        <end position="294"/>
    </location>
</feature>
<dbReference type="InterPro" id="IPR032508">
    <property type="entry name" value="FecR_C"/>
</dbReference>
<dbReference type="PANTHER" id="PTHR30273:SF2">
    <property type="entry name" value="PROTEIN FECR"/>
    <property type="match status" value="1"/>
</dbReference>
<feature type="transmembrane region" description="Helical" evidence="1">
    <location>
        <begin position="100"/>
        <end position="118"/>
    </location>
</feature>
<keyword evidence="1" id="KW-0812">Transmembrane</keyword>
<gene>
    <name evidence="4" type="ORF">ABR189_10360</name>
</gene>
<protein>
    <submittedName>
        <fullName evidence="4">FecR domain-containing protein</fullName>
    </submittedName>
</protein>
<dbReference type="PANTHER" id="PTHR30273">
    <property type="entry name" value="PERIPLASMIC SIGNAL SENSOR AND SIGMA FACTOR ACTIVATOR FECR-RELATED"/>
    <property type="match status" value="1"/>
</dbReference>
<organism evidence="4 5">
    <name type="scientific">Chitinophaga defluvii</name>
    <dbReference type="NCBI Taxonomy" id="3163343"/>
    <lineage>
        <taxon>Bacteria</taxon>
        <taxon>Pseudomonadati</taxon>
        <taxon>Bacteroidota</taxon>
        <taxon>Chitinophagia</taxon>
        <taxon>Chitinophagales</taxon>
        <taxon>Chitinophagaceae</taxon>
        <taxon>Chitinophaga</taxon>
    </lineage>
</organism>
<evidence type="ECO:0000259" key="2">
    <source>
        <dbReference type="Pfam" id="PF04773"/>
    </source>
</evidence>
<dbReference type="InterPro" id="IPR006860">
    <property type="entry name" value="FecR"/>
</dbReference>
<proteinExistence type="predicted"/>
<dbReference type="Gene3D" id="2.60.120.1440">
    <property type="match status" value="1"/>
</dbReference>
<evidence type="ECO:0000256" key="1">
    <source>
        <dbReference type="SAM" id="Phobius"/>
    </source>
</evidence>
<dbReference type="Proteomes" id="UP001549749">
    <property type="component" value="Unassembled WGS sequence"/>
</dbReference>
<dbReference type="Pfam" id="PF04773">
    <property type="entry name" value="FecR"/>
    <property type="match status" value="1"/>
</dbReference>